<dbReference type="EMBL" id="JANPWB010000006">
    <property type="protein sequence ID" value="KAJ1179062.1"/>
    <property type="molecule type" value="Genomic_DNA"/>
</dbReference>
<keyword evidence="3" id="KW-1185">Reference proteome</keyword>
<sequence>MPVLMGQGAGSFLDDMPSTSWGAMGRWENQDDEELDYEDEIEEQTLPASTALVKEVTPTVSEVVRGDRSENRHQELAGNLPRGEDEMGIAMNIRGASGGLISKGGVDVSIQVDSVADSGAGAVKIVGGSDVIGRRRDEAVCFIMHLIEKGLSAVTIAGKLAGIAFYAPPGATRRCRLRRLLLWEDGCSGQEHVGVREEEAVLAAASHYQPLQDKVPHPQSGPDLTAD</sequence>
<gene>
    <name evidence="2" type="ORF">NDU88_004301</name>
</gene>
<dbReference type="Proteomes" id="UP001066276">
    <property type="component" value="Chromosome 3_2"/>
</dbReference>
<reference evidence="2" key="1">
    <citation type="journal article" date="2022" name="bioRxiv">
        <title>Sequencing and chromosome-scale assembly of the giantPleurodeles waltlgenome.</title>
        <authorList>
            <person name="Brown T."/>
            <person name="Elewa A."/>
            <person name="Iarovenko S."/>
            <person name="Subramanian E."/>
            <person name="Araus A.J."/>
            <person name="Petzold A."/>
            <person name="Susuki M."/>
            <person name="Suzuki K.-i.T."/>
            <person name="Hayashi T."/>
            <person name="Toyoda A."/>
            <person name="Oliveira C."/>
            <person name="Osipova E."/>
            <person name="Leigh N.D."/>
            <person name="Simon A."/>
            <person name="Yun M.H."/>
        </authorList>
    </citation>
    <scope>NUCLEOTIDE SEQUENCE</scope>
    <source>
        <strain evidence="2">20211129_DDA</strain>
        <tissue evidence="2">Liver</tissue>
    </source>
</reference>
<protein>
    <submittedName>
        <fullName evidence="2">Uncharacterized protein</fullName>
    </submittedName>
</protein>
<evidence type="ECO:0000256" key="1">
    <source>
        <dbReference type="SAM" id="MobiDB-lite"/>
    </source>
</evidence>
<evidence type="ECO:0000313" key="3">
    <source>
        <dbReference type="Proteomes" id="UP001066276"/>
    </source>
</evidence>
<organism evidence="2 3">
    <name type="scientific">Pleurodeles waltl</name>
    <name type="common">Iberian ribbed newt</name>
    <dbReference type="NCBI Taxonomy" id="8319"/>
    <lineage>
        <taxon>Eukaryota</taxon>
        <taxon>Metazoa</taxon>
        <taxon>Chordata</taxon>
        <taxon>Craniata</taxon>
        <taxon>Vertebrata</taxon>
        <taxon>Euteleostomi</taxon>
        <taxon>Amphibia</taxon>
        <taxon>Batrachia</taxon>
        <taxon>Caudata</taxon>
        <taxon>Salamandroidea</taxon>
        <taxon>Salamandridae</taxon>
        <taxon>Pleurodelinae</taxon>
        <taxon>Pleurodeles</taxon>
    </lineage>
</organism>
<proteinExistence type="predicted"/>
<evidence type="ECO:0000313" key="2">
    <source>
        <dbReference type="EMBL" id="KAJ1179062.1"/>
    </source>
</evidence>
<accession>A0AAV7TR47</accession>
<comment type="caution">
    <text evidence="2">The sequence shown here is derived from an EMBL/GenBank/DDBJ whole genome shotgun (WGS) entry which is preliminary data.</text>
</comment>
<dbReference type="AlphaFoldDB" id="A0AAV7TR47"/>
<name>A0AAV7TR47_PLEWA</name>
<feature type="region of interest" description="Disordered" evidence="1">
    <location>
        <begin position="1"/>
        <end position="24"/>
    </location>
</feature>
<feature type="region of interest" description="Disordered" evidence="1">
    <location>
        <begin position="61"/>
        <end position="83"/>
    </location>
</feature>
<feature type="compositionally biased region" description="Basic and acidic residues" evidence="1">
    <location>
        <begin position="64"/>
        <end position="75"/>
    </location>
</feature>